<reference evidence="3" key="1">
    <citation type="journal article" date="2020" name="mSystems">
        <title>Genome- and Community-Level Interaction Insights into Carbon Utilization and Element Cycling Functions of Hydrothermarchaeota in Hydrothermal Sediment.</title>
        <authorList>
            <person name="Zhou Z."/>
            <person name="Liu Y."/>
            <person name="Xu W."/>
            <person name="Pan J."/>
            <person name="Luo Z.H."/>
            <person name="Li M."/>
        </authorList>
    </citation>
    <scope>NUCLEOTIDE SEQUENCE [LARGE SCALE GENOMIC DNA]</scope>
    <source>
        <strain evidence="3">SpSt-508</strain>
    </source>
</reference>
<evidence type="ECO:0000256" key="1">
    <source>
        <dbReference type="ARBA" id="ARBA00022603"/>
    </source>
</evidence>
<dbReference type="InterPro" id="IPR002052">
    <property type="entry name" value="DNA_methylase_N6_adenine_CS"/>
</dbReference>
<dbReference type="Gene3D" id="3.40.50.150">
    <property type="entry name" value="Vaccinia Virus protein VP39"/>
    <property type="match status" value="1"/>
</dbReference>
<dbReference type="NCBIfam" id="TIGR00095">
    <property type="entry name" value="16S rRNA (guanine(966)-N(2))-methyltransferase RsmD"/>
    <property type="match status" value="1"/>
</dbReference>
<dbReference type="SUPFAM" id="SSF53335">
    <property type="entry name" value="S-adenosyl-L-methionine-dependent methyltransferases"/>
    <property type="match status" value="1"/>
</dbReference>
<evidence type="ECO:0000256" key="2">
    <source>
        <dbReference type="ARBA" id="ARBA00022679"/>
    </source>
</evidence>
<keyword evidence="2 3" id="KW-0808">Transferase</keyword>
<dbReference type="PROSITE" id="PS00092">
    <property type="entry name" value="N6_MTASE"/>
    <property type="match status" value="1"/>
</dbReference>
<dbReference type="InterPro" id="IPR004398">
    <property type="entry name" value="RNA_MeTrfase_RsmD"/>
</dbReference>
<dbReference type="AlphaFoldDB" id="A0A7C4LMX1"/>
<evidence type="ECO:0000313" key="3">
    <source>
        <dbReference type="EMBL" id="HGT39579.1"/>
    </source>
</evidence>
<dbReference type="EC" id="2.1.1.171" evidence="3"/>
<accession>A0A7C4LMX1</accession>
<organism evidence="3">
    <name type="scientific">Schlesneria paludicola</name>
    <dbReference type="NCBI Taxonomy" id="360056"/>
    <lineage>
        <taxon>Bacteria</taxon>
        <taxon>Pseudomonadati</taxon>
        <taxon>Planctomycetota</taxon>
        <taxon>Planctomycetia</taxon>
        <taxon>Planctomycetales</taxon>
        <taxon>Planctomycetaceae</taxon>
        <taxon>Schlesneria</taxon>
    </lineage>
</organism>
<name>A0A7C4LMX1_9PLAN</name>
<dbReference type="GO" id="GO:0003676">
    <property type="term" value="F:nucleic acid binding"/>
    <property type="evidence" value="ECO:0007669"/>
    <property type="project" value="InterPro"/>
</dbReference>
<sequence>MRIIAGRLRHRKLLTNPGCTTRPIIDRAKVMLFDLIRDRLPGARVADLFCGTGTLGFEALSRGARSVVFIERDHRAYELLVQNAERLHVRQESLCWRVDVARCSLKPKGNDDWLPYDVVFFDPPYAAVAELRAGGALRRCLIRLLRSDITSPTVLLVMRVPRDAEVELPPGWRIVQEREIASMRMVLAEKDPAAAAADDHSENDSV</sequence>
<comment type="caution">
    <text evidence="3">The sequence shown here is derived from an EMBL/GenBank/DDBJ whole genome shotgun (WGS) entry which is preliminary data.</text>
</comment>
<gene>
    <name evidence="3" type="primary">rsmD</name>
    <name evidence="3" type="ORF">ENS64_10005</name>
</gene>
<dbReference type="EMBL" id="DSVQ01000012">
    <property type="protein sequence ID" value="HGT39579.1"/>
    <property type="molecule type" value="Genomic_DNA"/>
</dbReference>
<dbReference type="CDD" id="cd02440">
    <property type="entry name" value="AdoMet_MTases"/>
    <property type="match status" value="1"/>
</dbReference>
<dbReference type="Pfam" id="PF03602">
    <property type="entry name" value="Cons_hypoth95"/>
    <property type="match status" value="1"/>
</dbReference>
<dbReference type="InterPro" id="IPR029063">
    <property type="entry name" value="SAM-dependent_MTases_sf"/>
</dbReference>
<dbReference type="PANTHER" id="PTHR43542">
    <property type="entry name" value="METHYLTRANSFERASE"/>
    <property type="match status" value="1"/>
</dbReference>
<keyword evidence="1 3" id="KW-0489">Methyltransferase</keyword>
<protein>
    <submittedName>
        <fullName evidence="3">16S rRNA (Guanine(966)-N(2))-methyltransferase RsmD</fullName>
        <ecNumber evidence="3">2.1.1.171</ecNumber>
    </submittedName>
</protein>
<dbReference type="GO" id="GO:0052913">
    <property type="term" value="F:16S rRNA (guanine(966)-N(2))-methyltransferase activity"/>
    <property type="evidence" value="ECO:0007669"/>
    <property type="project" value="UniProtKB-EC"/>
</dbReference>
<dbReference type="PANTHER" id="PTHR43542:SF1">
    <property type="entry name" value="METHYLTRANSFERASE"/>
    <property type="match status" value="1"/>
</dbReference>
<proteinExistence type="predicted"/>
<dbReference type="PIRSF" id="PIRSF004553">
    <property type="entry name" value="CHP00095"/>
    <property type="match status" value="1"/>
</dbReference>